<dbReference type="PATRIC" id="fig|1618570.3.peg.783"/>
<dbReference type="AlphaFoldDB" id="A0A0G0L2Y5"/>
<organism evidence="1 2">
    <name type="scientific">Candidatus Woesebacteria bacterium GW2011_GWB1_38_8</name>
    <dbReference type="NCBI Taxonomy" id="1618570"/>
    <lineage>
        <taxon>Bacteria</taxon>
        <taxon>Candidatus Woeseibacteriota</taxon>
    </lineage>
</organism>
<name>A0A0G0L2Y5_9BACT</name>
<dbReference type="STRING" id="1618570.UT08_C0007G0045"/>
<accession>A0A0G0L2Y5</accession>
<evidence type="ECO:0008006" key="3">
    <source>
        <dbReference type="Google" id="ProtNLM"/>
    </source>
</evidence>
<protein>
    <recommendedName>
        <fullName evidence="3">Nucleotidyl transferase AbiEii toxin, Type IV TA system</fullName>
    </recommendedName>
</protein>
<reference evidence="1 2" key="1">
    <citation type="journal article" date="2015" name="Nature">
        <title>rRNA introns, odd ribosomes, and small enigmatic genomes across a large radiation of phyla.</title>
        <authorList>
            <person name="Brown C.T."/>
            <person name="Hug L.A."/>
            <person name="Thomas B.C."/>
            <person name="Sharon I."/>
            <person name="Castelle C.J."/>
            <person name="Singh A."/>
            <person name="Wilkins M.J."/>
            <person name="Williams K.H."/>
            <person name="Banfield J.F."/>
        </authorList>
    </citation>
    <scope>NUCLEOTIDE SEQUENCE [LARGE SCALE GENOMIC DNA]</scope>
</reference>
<dbReference type="EMBL" id="LBVL01000007">
    <property type="protein sequence ID" value="KKQ85372.1"/>
    <property type="molecule type" value="Genomic_DNA"/>
</dbReference>
<comment type="caution">
    <text evidence="1">The sequence shown here is derived from an EMBL/GenBank/DDBJ whole genome shotgun (WGS) entry which is preliminary data.</text>
</comment>
<gene>
    <name evidence="1" type="ORF">UT08_C0007G0045</name>
</gene>
<sequence length="208" mass="24246">MFTKALLPDTLRAIKLVSKIPTVAIAYLAGGTASALHFGHRISVDLDFFTRTKFNEKALSLELSKLPRYKEEGKSWQTVWGLLGETKFSLFYYKYPLVEKTTDFEGIQIASKKDIAAMKINAIEERGTTRDFIDLYFLAQEYSLEAMLSFYDKKYGVSNEHSYSIVRALSYFEDAEQEKYTPKMLKPYNWEEIKKFFIAESQRLWKMK</sequence>
<proteinExistence type="predicted"/>
<evidence type="ECO:0000313" key="2">
    <source>
        <dbReference type="Proteomes" id="UP000034081"/>
    </source>
</evidence>
<evidence type="ECO:0000313" key="1">
    <source>
        <dbReference type="EMBL" id="KKQ85372.1"/>
    </source>
</evidence>
<dbReference type="Proteomes" id="UP000034081">
    <property type="component" value="Unassembled WGS sequence"/>
</dbReference>